<dbReference type="OrthoDB" id="9794382at2"/>
<dbReference type="Gene3D" id="2.30.30.40">
    <property type="entry name" value="SH3 Domains"/>
    <property type="match status" value="1"/>
</dbReference>
<dbReference type="GO" id="GO:0005829">
    <property type="term" value="C:cytosol"/>
    <property type="evidence" value="ECO:0007669"/>
    <property type="project" value="TreeGrafter"/>
</dbReference>
<dbReference type="Pfam" id="PF01584">
    <property type="entry name" value="CheW"/>
    <property type="match status" value="1"/>
</dbReference>
<dbReference type="AlphaFoldDB" id="A0A410DRF2"/>
<evidence type="ECO:0000313" key="2">
    <source>
        <dbReference type="EMBL" id="QAA31628.1"/>
    </source>
</evidence>
<accession>A0A410DRF2</accession>
<dbReference type="InterPro" id="IPR036061">
    <property type="entry name" value="CheW-like_dom_sf"/>
</dbReference>
<dbReference type="Gene3D" id="2.40.50.180">
    <property type="entry name" value="CheA-289, Domain 4"/>
    <property type="match status" value="1"/>
</dbReference>
<proteinExistence type="predicted"/>
<feature type="domain" description="CheW-like" evidence="1">
    <location>
        <begin position="5"/>
        <end position="145"/>
    </location>
</feature>
<dbReference type="GO" id="GO:0007165">
    <property type="term" value="P:signal transduction"/>
    <property type="evidence" value="ECO:0007669"/>
    <property type="project" value="InterPro"/>
</dbReference>
<dbReference type="RefSeq" id="WP_128212439.1">
    <property type="nucleotide sequence ID" value="NZ_CP025746.1"/>
</dbReference>
<dbReference type="SMART" id="SM00260">
    <property type="entry name" value="CheW"/>
    <property type="match status" value="1"/>
</dbReference>
<reference evidence="2 3" key="1">
    <citation type="submission" date="2018-01" db="EMBL/GenBank/DDBJ databases">
        <title>Genome Sequencing and Assembly of Anaerobacter polyendosporus strain CT4.</title>
        <authorList>
            <person name="Tachaapaikoon C."/>
            <person name="Sutheeworapong S."/>
            <person name="Jenjaroenpun P."/>
            <person name="Wongsurawat T."/>
            <person name="Nookeaw I."/>
            <person name="Cheawchanlertfa P."/>
            <person name="Kosugi A."/>
            <person name="Cheevadhanarak S."/>
            <person name="Ratanakhanokchai K."/>
        </authorList>
    </citation>
    <scope>NUCLEOTIDE SEQUENCE [LARGE SCALE GENOMIC DNA]</scope>
    <source>
        <strain evidence="2 3">CT4</strain>
    </source>
</reference>
<dbReference type="PANTHER" id="PTHR22617">
    <property type="entry name" value="CHEMOTAXIS SENSOR HISTIDINE KINASE-RELATED"/>
    <property type="match status" value="1"/>
</dbReference>
<organism evidence="2 3">
    <name type="scientific">Clostridium manihotivorum</name>
    <dbReference type="NCBI Taxonomy" id="2320868"/>
    <lineage>
        <taxon>Bacteria</taxon>
        <taxon>Bacillati</taxon>
        <taxon>Bacillota</taxon>
        <taxon>Clostridia</taxon>
        <taxon>Eubacteriales</taxon>
        <taxon>Clostridiaceae</taxon>
        <taxon>Clostridium</taxon>
    </lineage>
</organism>
<dbReference type="PROSITE" id="PS50851">
    <property type="entry name" value="CHEW"/>
    <property type="match status" value="1"/>
</dbReference>
<dbReference type="PANTHER" id="PTHR22617:SF23">
    <property type="entry name" value="CHEMOTAXIS PROTEIN CHEW"/>
    <property type="match status" value="1"/>
</dbReference>
<dbReference type="KEGG" id="cmah:C1I91_08215"/>
<keyword evidence="3" id="KW-1185">Reference proteome</keyword>
<dbReference type="EMBL" id="CP025746">
    <property type="protein sequence ID" value="QAA31628.1"/>
    <property type="molecule type" value="Genomic_DNA"/>
</dbReference>
<dbReference type="SUPFAM" id="SSF50341">
    <property type="entry name" value="CheW-like"/>
    <property type="match status" value="1"/>
</dbReference>
<dbReference type="InterPro" id="IPR002545">
    <property type="entry name" value="CheW-lke_dom"/>
</dbReference>
<protein>
    <submittedName>
        <fullName evidence="2">Chemotaxis protein CheW</fullName>
    </submittedName>
</protein>
<dbReference type="GO" id="GO:0006935">
    <property type="term" value="P:chemotaxis"/>
    <property type="evidence" value="ECO:0007669"/>
    <property type="project" value="InterPro"/>
</dbReference>
<dbReference type="Proteomes" id="UP000286268">
    <property type="component" value="Chromosome"/>
</dbReference>
<evidence type="ECO:0000313" key="3">
    <source>
        <dbReference type="Proteomes" id="UP000286268"/>
    </source>
</evidence>
<gene>
    <name evidence="2" type="ORF">C1I91_08215</name>
</gene>
<sequence length="149" mass="16570">MANKEIKLLIFSLNGEHYATNIMDVERILGYEAPTGLPDAPSFVDGVINYEDSILPIVNLSKKFGFATKLNLAETKIIVVKESGSKIGIIVDNVYEVKDVEVDLIENPPAIASNISRRYIKGLIRLKDNIVILLDLSKILTEEEKSKLL</sequence>
<dbReference type="InterPro" id="IPR039315">
    <property type="entry name" value="CheW"/>
</dbReference>
<evidence type="ECO:0000259" key="1">
    <source>
        <dbReference type="PROSITE" id="PS50851"/>
    </source>
</evidence>
<name>A0A410DRF2_9CLOT</name>